<dbReference type="GO" id="GO:0006096">
    <property type="term" value="P:glycolytic process"/>
    <property type="evidence" value="ECO:0007669"/>
    <property type="project" value="UniProtKB-KW"/>
</dbReference>
<evidence type="ECO:0000313" key="5">
    <source>
        <dbReference type="Proteomes" id="UP001175353"/>
    </source>
</evidence>
<comment type="pathway">
    <text evidence="3">Carbohydrate degradation; glycolysis; D-glyceraldehyde 3-phosphate and glycerone phosphate from D-glucose: step 4/4.</text>
</comment>
<feature type="binding site" evidence="2">
    <location>
        <position position="214"/>
    </location>
    <ligand>
        <name>Zn(2+)</name>
        <dbReference type="ChEBI" id="CHEBI:29105"/>
        <label>1</label>
        <note>catalytic</note>
    </ligand>
</feature>
<dbReference type="EMBL" id="JAUJLE010000024">
    <property type="protein sequence ID" value="KAK1004720.1"/>
    <property type="molecule type" value="Genomic_DNA"/>
</dbReference>
<dbReference type="Gene3D" id="3.20.20.70">
    <property type="entry name" value="Aldolase class I"/>
    <property type="match status" value="1"/>
</dbReference>
<feature type="binding site" evidence="2">
    <location>
        <position position="85"/>
    </location>
    <ligand>
        <name>Zn(2+)</name>
        <dbReference type="ChEBI" id="CHEBI:29105"/>
        <label>1</label>
        <note>catalytic</note>
    </ligand>
</feature>
<keyword evidence="5" id="KW-1185">Reference proteome</keyword>
<dbReference type="Pfam" id="PF01116">
    <property type="entry name" value="F_bP_aldolase"/>
    <property type="match status" value="1"/>
</dbReference>
<dbReference type="PIRSF" id="PIRSF001359">
    <property type="entry name" value="F_bP_aldolase_II"/>
    <property type="match status" value="1"/>
</dbReference>
<dbReference type="PANTHER" id="PTHR30304:SF0">
    <property type="entry name" value="D-TAGATOSE-1,6-BISPHOSPHATE ALDOLASE SUBUNIT GATY-RELATED"/>
    <property type="match status" value="1"/>
</dbReference>
<dbReference type="EC" id="4.1.2.13" evidence="3"/>
<organism evidence="4 5">
    <name type="scientific">Friedmanniomyces endolithicus</name>
    <dbReference type="NCBI Taxonomy" id="329885"/>
    <lineage>
        <taxon>Eukaryota</taxon>
        <taxon>Fungi</taxon>
        <taxon>Dikarya</taxon>
        <taxon>Ascomycota</taxon>
        <taxon>Pezizomycotina</taxon>
        <taxon>Dothideomycetes</taxon>
        <taxon>Dothideomycetidae</taxon>
        <taxon>Mycosphaerellales</taxon>
        <taxon>Teratosphaeriaceae</taxon>
        <taxon>Friedmanniomyces</taxon>
    </lineage>
</organism>
<protein>
    <recommendedName>
        <fullName evidence="3">Fructose-bisphosphate aldolase</fullName>
        <shortName evidence="3">FBP aldolase</shortName>
        <ecNumber evidence="3">4.1.2.13</ecNumber>
    </recommendedName>
</protein>
<feature type="binding site" evidence="2">
    <location>
        <position position="107"/>
    </location>
    <ligand>
        <name>Zn(2+)</name>
        <dbReference type="ChEBI" id="CHEBI:29105"/>
        <label>2</label>
    </ligand>
</feature>
<dbReference type="PANTHER" id="PTHR30304">
    <property type="entry name" value="D-TAGATOSE-1,6-BISPHOSPHATE ALDOLASE"/>
    <property type="match status" value="1"/>
</dbReference>
<feature type="active site" description="Proton donor" evidence="1">
    <location>
        <position position="84"/>
    </location>
</feature>
<feature type="binding site" evidence="2">
    <location>
        <position position="183"/>
    </location>
    <ligand>
        <name>Zn(2+)</name>
        <dbReference type="ChEBI" id="CHEBI:29105"/>
        <label>1</label>
        <note>catalytic</note>
    </ligand>
</feature>
<sequence length="295" mass="31473">MAKSGPNKAKAIVDAAAAGSWAVPAMCLYNLEGIIASVAAAEAKSSPVILQLFPWAVEYADGLLVHAAAEAAAKAKVPVAVHMDHCQSPEMVKRAADLGGFDGIMVDMSHYEKEENLAKTKELTEYCHARGIITEAEPGRINGGEDGVSDTADLEGILTTVEQADEFIATGIDWLAPAFGNVHGKYGPRGPQLEYDRLGKIREATKGRVELVLHGAGAEYFDEKLLQECIGHGIAKCNINDIVNGPFMELLAEKAKEGRLTALIEESTAVIQRHTEKCMDWMGSTGKAGSVKLGQ</sequence>
<evidence type="ECO:0000256" key="2">
    <source>
        <dbReference type="PIRSR" id="PIRSR001359-3"/>
    </source>
</evidence>
<keyword evidence="3" id="KW-0456">Lyase</keyword>
<dbReference type="Proteomes" id="UP001175353">
    <property type="component" value="Unassembled WGS sequence"/>
</dbReference>
<keyword evidence="2 3" id="KW-0862">Zinc</keyword>
<keyword evidence="3" id="KW-0324">Glycolysis</keyword>
<dbReference type="GO" id="GO:0004332">
    <property type="term" value="F:fructose-bisphosphate aldolase activity"/>
    <property type="evidence" value="ECO:0007669"/>
    <property type="project" value="UniProtKB-EC"/>
</dbReference>
<name>A0AAN6KXP4_9PEZI</name>
<dbReference type="InterPro" id="IPR000771">
    <property type="entry name" value="FBA_II"/>
</dbReference>
<feature type="binding site" evidence="2">
    <location>
        <position position="137"/>
    </location>
    <ligand>
        <name>Zn(2+)</name>
        <dbReference type="ChEBI" id="CHEBI:29105"/>
        <label>2</label>
    </ligand>
</feature>
<dbReference type="InterPro" id="IPR013785">
    <property type="entry name" value="Aldolase_TIM"/>
</dbReference>
<comment type="function">
    <text evidence="3">Catalyzes the aldol condensation of dihydroxyacetone phosphate (DHAP or glycerone-phosphate) with glyceraldehyde 3-phosphate (G3P) to form fructose 1,6-bisphosphate (FBP) in gluconeogenesis and the reverse reaction in glycolysis.</text>
</comment>
<keyword evidence="2 3" id="KW-0479">Metal-binding</keyword>
<dbReference type="GO" id="GO:0008270">
    <property type="term" value="F:zinc ion binding"/>
    <property type="evidence" value="ECO:0007669"/>
    <property type="project" value="UniProtKB-UniRule"/>
</dbReference>
<evidence type="ECO:0000256" key="1">
    <source>
        <dbReference type="PIRSR" id="PIRSR001359-1"/>
    </source>
</evidence>
<comment type="similarity">
    <text evidence="3">Belongs to the class II fructose-bisphosphate aldolase family.</text>
</comment>
<dbReference type="InterPro" id="IPR050246">
    <property type="entry name" value="Class_II_FBP_aldolase"/>
</dbReference>
<comment type="catalytic activity">
    <reaction evidence="3">
        <text>beta-D-fructose 1,6-bisphosphate = D-glyceraldehyde 3-phosphate + dihydroxyacetone phosphate</text>
        <dbReference type="Rhea" id="RHEA:14729"/>
        <dbReference type="ChEBI" id="CHEBI:32966"/>
        <dbReference type="ChEBI" id="CHEBI:57642"/>
        <dbReference type="ChEBI" id="CHEBI:59776"/>
        <dbReference type="EC" id="4.1.2.13"/>
    </reaction>
</comment>
<proteinExistence type="inferred from homology"/>
<reference evidence="4" key="1">
    <citation type="submission" date="2023-06" db="EMBL/GenBank/DDBJ databases">
        <title>Black Yeasts Isolated from many extreme environments.</title>
        <authorList>
            <person name="Coleine C."/>
            <person name="Stajich J.E."/>
            <person name="Selbmann L."/>
        </authorList>
    </citation>
    <scope>NUCLEOTIDE SEQUENCE</scope>
    <source>
        <strain evidence="4">CCFEE 5200</strain>
    </source>
</reference>
<comment type="cofactor">
    <cofactor evidence="2 3">
        <name>Zn(2+)</name>
        <dbReference type="ChEBI" id="CHEBI:29105"/>
    </cofactor>
    <text evidence="2 3">Binds 2 Zn(2+) ions per subunit. One is catalytic and the other provides a structural contribution.</text>
</comment>
<evidence type="ECO:0000256" key="3">
    <source>
        <dbReference type="RuleBase" id="RU366023"/>
    </source>
</evidence>
<dbReference type="AlphaFoldDB" id="A0AAN6KXP4"/>
<accession>A0AAN6KXP4</accession>
<comment type="caution">
    <text evidence="4">The sequence shown here is derived from an EMBL/GenBank/DDBJ whole genome shotgun (WGS) entry which is preliminary data.</text>
</comment>
<dbReference type="SUPFAM" id="SSF51569">
    <property type="entry name" value="Aldolase"/>
    <property type="match status" value="1"/>
</dbReference>
<evidence type="ECO:0000313" key="4">
    <source>
        <dbReference type="EMBL" id="KAK1004720.1"/>
    </source>
</evidence>
<gene>
    <name evidence="4" type="ORF">LTR91_004215</name>
</gene>